<proteinExistence type="predicted"/>
<gene>
    <name evidence="3" type="ORF">DW789_15585</name>
</gene>
<dbReference type="Pfam" id="PF16323">
    <property type="entry name" value="DUF4959"/>
    <property type="match status" value="1"/>
</dbReference>
<accession>A0A414FI13</accession>
<evidence type="ECO:0000256" key="1">
    <source>
        <dbReference type="SAM" id="MobiDB-lite"/>
    </source>
</evidence>
<dbReference type="AlphaFoldDB" id="A0A414FI13"/>
<sequence>MKNDLFMRKRLSRIYSFQMFFVVTFFVLSCGLASCLDEAEEKVEIDNSAPAQVSDVQAVAGPGEVNLSWSIPASKSFMYTKVEYTDVKGKRQYQIVSKESVDADGRCSAKISGFVNTEPVKFSLYACAVKGNNLGPVEMEATPGAPAFIAVAQSVSIEPDEGGALVNYSNEFSVSAFIELDYHATSDASKSGMVSIEAPANTTGSQWVRFSSADSFIAGEECIVSIKGKDLVGNTSESRQVTVTPVPVDKVSRTDWSFPGYDDNSDSQTNGYSSQETKGEGGTPNGRVIAMIDGNVNTFWHATWKSKGTTYPHWFILDMGKNVKVSSVELLRRQGKNGAKCQTGQQFYVCAEENAKDPANPDNWEWEDQGAYSFNASLETPQAYRMKGTPSVRYIKVYFGEKYKGVGDQAMLAEINVYTVK</sequence>
<feature type="region of interest" description="Disordered" evidence="1">
    <location>
        <begin position="254"/>
        <end position="286"/>
    </location>
</feature>
<dbReference type="SUPFAM" id="SSF49785">
    <property type="entry name" value="Galactose-binding domain-like"/>
    <property type="match status" value="1"/>
</dbReference>
<reference evidence="3 4" key="1">
    <citation type="submission" date="2018-08" db="EMBL/GenBank/DDBJ databases">
        <title>A genome reference for cultivated species of the human gut microbiota.</title>
        <authorList>
            <person name="Zou Y."/>
            <person name="Xue W."/>
            <person name="Luo G."/>
        </authorList>
    </citation>
    <scope>NUCLEOTIDE SEQUENCE [LARGE SCALE GENOMIC DNA]</scope>
    <source>
        <strain evidence="3 4">AM31-10</strain>
    </source>
</reference>
<organism evidence="3 4">
    <name type="scientific">Phocaeicola plebeius</name>
    <dbReference type="NCBI Taxonomy" id="310297"/>
    <lineage>
        <taxon>Bacteria</taxon>
        <taxon>Pseudomonadati</taxon>
        <taxon>Bacteroidota</taxon>
        <taxon>Bacteroidia</taxon>
        <taxon>Bacteroidales</taxon>
        <taxon>Bacteroidaceae</taxon>
        <taxon>Phocaeicola</taxon>
    </lineage>
</organism>
<dbReference type="PROSITE" id="PS51257">
    <property type="entry name" value="PROKAR_LIPOPROTEIN"/>
    <property type="match status" value="1"/>
</dbReference>
<dbReference type="RefSeq" id="WP_118166277.1">
    <property type="nucleotide sequence ID" value="NZ_DBFJNX010000086.1"/>
</dbReference>
<dbReference type="InterPro" id="IPR000421">
    <property type="entry name" value="FA58C"/>
</dbReference>
<name>A0A414FI13_9BACT</name>
<dbReference type="Gene3D" id="2.60.120.260">
    <property type="entry name" value="Galactose-binding domain-like"/>
    <property type="match status" value="1"/>
</dbReference>
<dbReference type="InterPro" id="IPR032527">
    <property type="entry name" value="DUF4959"/>
</dbReference>
<evidence type="ECO:0000259" key="2">
    <source>
        <dbReference type="PROSITE" id="PS50022"/>
    </source>
</evidence>
<dbReference type="EMBL" id="QSJG01000059">
    <property type="protein sequence ID" value="RHD46998.1"/>
    <property type="molecule type" value="Genomic_DNA"/>
</dbReference>
<evidence type="ECO:0000313" key="3">
    <source>
        <dbReference type="EMBL" id="RHD46998.1"/>
    </source>
</evidence>
<dbReference type="Proteomes" id="UP000284361">
    <property type="component" value="Unassembled WGS sequence"/>
</dbReference>
<feature type="domain" description="F5/8 type C" evidence="2">
    <location>
        <begin position="254"/>
        <end position="420"/>
    </location>
</feature>
<dbReference type="PROSITE" id="PS50022">
    <property type="entry name" value="FA58C_3"/>
    <property type="match status" value="1"/>
</dbReference>
<evidence type="ECO:0000313" key="4">
    <source>
        <dbReference type="Proteomes" id="UP000284361"/>
    </source>
</evidence>
<dbReference type="InterPro" id="IPR008979">
    <property type="entry name" value="Galactose-bd-like_sf"/>
</dbReference>
<dbReference type="Pfam" id="PF00754">
    <property type="entry name" value="F5_F8_type_C"/>
    <property type="match status" value="1"/>
</dbReference>
<feature type="compositionally biased region" description="Polar residues" evidence="1">
    <location>
        <begin position="266"/>
        <end position="276"/>
    </location>
</feature>
<comment type="caution">
    <text evidence="3">The sequence shown here is derived from an EMBL/GenBank/DDBJ whole genome shotgun (WGS) entry which is preliminary data.</text>
</comment>
<protein>
    <submittedName>
        <fullName evidence="3">DUF4959 domain-containing protein</fullName>
    </submittedName>
</protein>